<evidence type="ECO:0000313" key="2">
    <source>
        <dbReference type="EMBL" id="KAL3641400.1"/>
    </source>
</evidence>
<reference evidence="3" key="1">
    <citation type="journal article" date="2024" name="IScience">
        <title>Strigolactones Initiate the Formation of Haustorium-like Structures in Castilleja.</title>
        <authorList>
            <person name="Buerger M."/>
            <person name="Peterson D."/>
            <person name="Chory J."/>
        </authorList>
    </citation>
    <scope>NUCLEOTIDE SEQUENCE [LARGE SCALE GENOMIC DNA]</scope>
</reference>
<name>A0ABD3DGE3_9LAMI</name>
<keyword evidence="3" id="KW-1185">Reference proteome</keyword>
<dbReference type="Proteomes" id="UP001632038">
    <property type="component" value="Unassembled WGS sequence"/>
</dbReference>
<dbReference type="InterPro" id="IPR038765">
    <property type="entry name" value="Papain-like_cys_pep_sf"/>
</dbReference>
<evidence type="ECO:0000256" key="1">
    <source>
        <dbReference type="SAM" id="MobiDB-lite"/>
    </source>
</evidence>
<feature type="region of interest" description="Disordered" evidence="1">
    <location>
        <begin position="1"/>
        <end position="97"/>
    </location>
</feature>
<gene>
    <name evidence="2" type="ORF">CASFOL_016368</name>
</gene>
<organism evidence="2 3">
    <name type="scientific">Castilleja foliolosa</name>
    <dbReference type="NCBI Taxonomy" id="1961234"/>
    <lineage>
        <taxon>Eukaryota</taxon>
        <taxon>Viridiplantae</taxon>
        <taxon>Streptophyta</taxon>
        <taxon>Embryophyta</taxon>
        <taxon>Tracheophyta</taxon>
        <taxon>Spermatophyta</taxon>
        <taxon>Magnoliopsida</taxon>
        <taxon>eudicotyledons</taxon>
        <taxon>Gunneridae</taxon>
        <taxon>Pentapetalae</taxon>
        <taxon>asterids</taxon>
        <taxon>lamiids</taxon>
        <taxon>Lamiales</taxon>
        <taxon>Orobanchaceae</taxon>
        <taxon>Pedicularideae</taxon>
        <taxon>Castillejinae</taxon>
        <taxon>Castilleja</taxon>
    </lineage>
</organism>
<proteinExistence type="predicted"/>
<dbReference type="Gene3D" id="3.40.395.10">
    <property type="entry name" value="Adenoviral Proteinase, Chain A"/>
    <property type="match status" value="1"/>
</dbReference>
<evidence type="ECO:0008006" key="4">
    <source>
        <dbReference type="Google" id="ProtNLM"/>
    </source>
</evidence>
<dbReference type="AlphaFoldDB" id="A0ABD3DGE3"/>
<feature type="compositionally biased region" description="Basic and acidic residues" evidence="1">
    <location>
        <begin position="9"/>
        <end position="29"/>
    </location>
</feature>
<feature type="compositionally biased region" description="Polar residues" evidence="1">
    <location>
        <begin position="64"/>
        <end position="74"/>
    </location>
</feature>
<accession>A0ABD3DGE3</accession>
<evidence type="ECO:0000313" key="3">
    <source>
        <dbReference type="Proteomes" id="UP001632038"/>
    </source>
</evidence>
<protein>
    <recommendedName>
        <fullName evidence="4">Ubiquitin-like protease family profile domain-containing protein</fullName>
    </recommendedName>
</protein>
<comment type="caution">
    <text evidence="2">The sequence shown here is derived from an EMBL/GenBank/DDBJ whole genome shotgun (WGS) entry which is preliminary data.</text>
</comment>
<sequence length="306" mass="35047">MTQDYQEIAARKAEKQNAKVNENKTEKEGAGNVGGVEPVDAPEKDDVDQGVSHPQPAVDEEQLAENQSEQAQQPTKKKVIQESQNKKLDQEQANKKVRLKMKARKTVTLPQKMATRTKEEKSLPESLLSPYKVRTIDSSDKLTQWQRELCYWVMDNKGLASVRVVFSNGAGHQLNRYDICTLAYGEWLSNNLVDTWSVILNHNELYAAPTSPTRFFASTRTTMFTIVRPIENWDLNEKQKRFNERMNEETDSYCQFLFPILHSGHFFVISFNVKNFKIEILDNSNAQDDEPTTTKYGTIPSTLHTL</sequence>
<dbReference type="EMBL" id="JAVIJP010000017">
    <property type="protein sequence ID" value="KAL3641400.1"/>
    <property type="molecule type" value="Genomic_DNA"/>
</dbReference>
<dbReference type="SUPFAM" id="SSF54001">
    <property type="entry name" value="Cysteine proteinases"/>
    <property type="match status" value="1"/>
</dbReference>
<feature type="compositionally biased region" description="Basic and acidic residues" evidence="1">
    <location>
        <begin position="84"/>
        <end position="94"/>
    </location>
</feature>